<accession>A0A8T2V066</accession>
<dbReference type="SUPFAM" id="SSF49879">
    <property type="entry name" value="SMAD/FHA domain"/>
    <property type="match status" value="1"/>
</dbReference>
<sequence>MATENNSSLTPDDAEAEVPFLLVCKDGELIECMCLDGMDSVVLGRHTNCDLMVTHPSVSRHHLEIQILHTSRELMLTDLDSIHGTWINGEQALPLVAVTAKEGDSIKLGASSRVYSVQWRPQVNHHMAESDECSDKSDANVDCKETKKRQSGVSRATIKIMDPPSQIISDNMLRSTFSECSYANEIDERRHVNEHYIQSKCQSMVSNTADEGKSINYNLVQTTSSTVNLNSEMLQDIEDVSGNASVSMQGSKQSVSAESSLRPCITETKVIMESEFDNSHQKMERSDAILNDAHEGIVDDDLNAEKENSQADAKPALSKLWVRRARSNPPPNLLTSTSSSCGTVLSLSTQGRRKTYPIPSAPPMPFSYLEKSLAPSAPPLSPLGKPAIAPDYKEGNAETIHAEFMYNNSKEIDPCAMICNGESSLNLKHHDPLIRLAEISEEFTSDKENDSPVMSKGYKHLKPINTKAYDEGILKERNTSTRDACRKPFQPLDLSADVQKPSSPTYSKALSEEEKSITQVEKRPSTVQVQNLDLMLRTLKRTARSEPRRAWHMIVDSSCFLDSSSFKSLQQLEGIREVRLIIPKIVISELDHRTKGSKSARRALNWIESCMVKLPSWIHVQNSSENLPGSVTPPVSPHSDPSIYGGNLENIMSPTNGDHVVNCALLFSSTVFSGQVAVLTNDIALKIKAMAEGLVCEAPSPFCESLLSPYSGRFLWTSSIAHGHGWTEKPFYLKGCSALAPTMSSGDQLTKEAVISTIKGMTAFRKNHALEGLKKHCFVQAQGLKVALID</sequence>
<name>A0A8T2V066_CERRI</name>
<dbReference type="Gene3D" id="3.40.50.1010">
    <property type="entry name" value="5'-nuclease"/>
    <property type="match status" value="1"/>
</dbReference>
<dbReference type="InterPro" id="IPR008984">
    <property type="entry name" value="SMAD_FHA_dom_sf"/>
</dbReference>
<evidence type="ECO:0000313" key="3">
    <source>
        <dbReference type="Proteomes" id="UP000825935"/>
    </source>
</evidence>
<dbReference type="SMART" id="SM00240">
    <property type="entry name" value="FHA"/>
    <property type="match status" value="1"/>
</dbReference>
<dbReference type="InterPro" id="IPR029060">
    <property type="entry name" value="PIN-like_dom_sf"/>
</dbReference>
<keyword evidence="3" id="KW-1185">Reference proteome</keyword>
<dbReference type="PANTHER" id="PTHR22593">
    <property type="entry name" value="TRANSMEMBRANE PROTEIN 18"/>
    <property type="match status" value="1"/>
</dbReference>
<dbReference type="InterPro" id="IPR000253">
    <property type="entry name" value="FHA_dom"/>
</dbReference>
<dbReference type="PROSITE" id="PS50006">
    <property type="entry name" value="FHA_DOMAIN"/>
    <property type="match status" value="1"/>
</dbReference>
<gene>
    <name evidence="2" type="ORF">KP509_04G104000</name>
</gene>
<dbReference type="OMA" id="PFGSHIK"/>
<dbReference type="Pfam" id="PF00498">
    <property type="entry name" value="FHA"/>
    <property type="match status" value="1"/>
</dbReference>
<feature type="domain" description="FHA" evidence="1">
    <location>
        <begin position="41"/>
        <end position="92"/>
    </location>
</feature>
<dbReference type="Gene3D" id="2.60.200.20">
    <property type="match status" value="1"/>
</dbReference>
<organism evidence="2 3">
    <name type="scientific">Ceratopteris richardii</name>
    <name type="common">Triangle waterfern</name>
    <dbReference type="NCBI Taxonomy" id="49495"/>
    <lineage>
        <taxon>Eukaryota</taxon>
        <taxon>Viridiplantae</taxon>
        <taxon>Streptophyta</taxon>
        <taxon>Embryophyta</taxon>
        <taxon>Tracheophyta</taxon>
        <taxon>Polypodiopsida</taxon>
        <taxon>Polypodiidae</taxon>
        <taxon>Polypodiales</taxon>
        <taxon>Pteridineae</taxon>
        <taxon>Pteridaceae</taxon>
        <taxon>Parkerioideae</taxon>
        <taxon>Ceratopteris</taxon>
    </lineage>
</organism>
<dbReference type="OrthoDB" id="444265at2759"/>
<dbReference type="PANTHER" id="PTHR22593:SF8">
    <property type="entry name" value="FHA DOMAIN-CONTAINING PROTEIN PS1"/>
    <property type="match status" value="1"/>
</dbReference>
<dbReference type="Pfam" id="PF13638">
    <property type="entry name" value="PIN_4"/>
    <property type="match status" value="1"/>
</dbReference>
<reference evidence="2" key="1">
    <citation type="submission" date="2021-08" db="EMBL/GenBank/DDBJ databases">
        <title>WGS assembly of Ceratopteris richardii.</title>
        <authorList>
            <person name="Marchant D.B."/>
            <person name="Chen G."/>
            <person name="Jenkins J."/>
            <person name="Shu S."/>
            <person name="Leebens-Mack J."/>
            <person name="Grimwood J."/>
            <person name="Schmutz J."/>
            <person name="Soltis P."/>
            <person name="Soltis D."/>
            <person name="Chen Z.-H."/>
        </authorList>
    </citation>
    <scope>NUCLEOTIDE SEQUENCE</scope>
    <source>
        <strain evidence="2">Whitten #5841</strain>
        <tissue evidence="2">Leaf</tissue>
    </source>
</reference>
<evidence type="ECO:0000313" key="2">
    <source>
        <dbReference type="EMBL" id="KAH7440368.1"/>
    </source>
</evidence>
<dbReference type="SUPFAM" id="SSF88723">
    <property type="entry name" value="PIN domain-like"/>
    <property type="match status" value="1"/>
</dbReference>
<dbReference type="AlphaFoldDB" id="A0A8T2V066"/>
<proteinExistence type="predicted"/>
<dbReference type="InterPro" id="IPR002716">
    <property type="entry name" value="PIN_dom"/>
</dbReference>
<protein>
    <recommendedName>
        <fullName evidence="1">FHA domain-containing protein</fullName>
    </recommendedName>
</protein>
<dbReference type="EMBL" id="CM035409">
    <property type="protein sequence ID" value="KAH7440368.1"/>
    <property type="molecule type" value="Genomic_DNA"/>
</dbReference>
<comment type="caution">
    <text evidence="2">The sequence shown here is derived from an EMBL/GenBank/DDBJ whole genome shotgun (WGS) entry which is preliminary data.</text>
</comment>
<dbReference type="CDD" id="cd09880">
    <property type="entry name" value="PIN_Smg5-6-like"/>
    <property type="match status" value="1"/>
</dbReference>
<evidence type="ECO:0000259" key="1">
    <source>
        <dbReference type="PROSITE" id="PS50006"/>
    </source>
</evidence>
<dbReference type="Proteomes" id="UP000825935">
    <property type="component" value="Chromosome 4"/>
</dbReference>
<dbReference type="GO" id="GO:0031965">
    <property type="term" value="C:nuclear membrane"/>
    <property type="evidence" value="ECO:0007669"/>
    <property type="project" value="TreeGrafter"/>
</dbReference>